<keyword evidence="1" id="KW-0472">Membrane</keyword>
<dbReference type="STRING" id="515619.EUBREC_0034"/>
<proteinExistence type="predicted"/>
<sequence length="92" mass="10800">MSDKRNATGAAGSEIFNHLIFVKQRMICIFHTLLLGRAHISWITYNIPVKLLQHFFYFFLIDLALYNMTGVYYNSFTIYTDIFGKGCEKYEN</sequence>
<accession>C4Z9J1</accession>
<evidence type="ECO:0000313" key="2">
    <source>
        <dbReference type="EMBL" id="ACR73839.1"/>
    </source>
</evidence>
<gene>
    <name evidence="2" type="ordered locus">EUBREC_0034</name>
</gene>
<organism evidence="2 3">
    <name type="scientific">Agathobacter rectalis (strain ATCC 33656 / DSM 3377 / JCM 17463 / KCTC 5835 / VPI 0990)</name>
    <name type="common">Eubacterium rectale</name>
    <dbReference type="NCBI Taxonomy" id="515619"/>
    <lineage>
        <taxon>Bacteria</taxon>
        <taxon>Bacillati</taxon>
        <taxon>Bacillota</taxon>
        <taxon>Clostridia</taxon>
        <taxon>Lachnospirales</taxon>
        <taxon>Lachnospiraceae</taxon>
        <taxon>Agathobacter</taxon>
    </lineage>
</organism>
<dbReference type="AlphaFoldDB" id="C4Z9J1"/>
<keyword evidence="1" id="KW-0812">Transmembrane</keyword>
<dbReference type="PaxDb" id="515619-EUBREC_0034"/>
<dbReference type="EMBL" id="CP001107">
    <property type="protein sequence ID" value="ACR73839.1"/>
    <property type="molecule type" value="Genomic_DNA"/>
</dbReference>
<evidence type="ECO:0000256" key="1">
    <source>
        <dbReference type="SAM" id="Phobius"/>
    </source>
</evidence>
<reference evidence="2 3" key="1">
    <citation type="journal article" date="2009" name="Proc. Natl. Acad. Sci. U.S.A.">
        <title>Characterizing a model human gut microbiota composed of members of its two dominant bacterial phyla.</title>
        <authorList>
            <person name="Mahowald M.A."/>
            <person name="Rey F.E."/>
            <person name="Seedorf H."/>
            <person name="Turnbaugh P.J."/>
            <person name="Fulton R.S."/>
            <person name="Wollam A."/>
            <person name="Shah N."/>
            <person name="Wang C."/>
            <person name="Magrini V."/>
            <person name="Wilson R.K."/>
            <person name="Cantarel B.L."/>
            <person name="Coutinho P.M."/>
            <person name="Henrissat B."/>
            <person name="Crock L.W."/>
            <person name="Russell A."/>
            <person name="Verberkmoes N.C."/>
            <person name="Hettich R.L."/>
            <person name="Gordon J.I."/>
        </authorList>
    </citation>
    <scope>NUCLEOTIDE SEQUENCE [LARGE SCALE GENOMIC DNA]</scope>
    <source>
        <strain evidence="3">ATCC 33656 / DSM 3377 / JCM 17463 / KCTC 5835 / LMG 30912 / VPI 0990</strain>
    </source>
</reference>
<dbReference type="Proteomes" id="UP000001477">
    <property type="component" value="Chromosome"/>
</dbReference>
<name>C4Z9J1_AGARV</name>
<protein>
    <submittedName>
        <fullName evidence="2">Uncharacterized protein</fullName>
    </submittedName>
</protein>
<feature type="transmembrane region" description="Helical" evidence="1">
    <location>
        <begin position="26"/>
        <end position="45"/>
    </location>
</feature>
<dbReference type="HOGENOM" id="CLU_2408883_0_0_9"/>
<keyword evidence="1" id="KW-1133">Transmembrane helix</keyword>
<evidence type="ECO:0000313" key="3">
    <source>
        <dbReference type="Proteomes" id="UP000001477"/>
    </source>
</evidence>
<dbReference type="KEGG" id="ere:EUBREC_0034"/>
<feature type="transmembrane region" description="Helical" evidence="1">
    <location>
        <begin position="51"/>
        <end position="73"/>
    </location>
</feature>